<dbReference type="AlphaFoldDB" id="A0A060BTF3"/>
<proteinExistence type="predicted"/>
<dbReference type="Gene3D" id="3.20.20.370">
    <property type="entry name" value="Glycoside hydrolase/deacetylase"/>
    <property type="match status" value="1"/>
</dbReference>
<reference evidence="1" key="1">
    <citation type="journal article" date="2013" name="Environ. Microbiol.">
        <title>Seasonally variable intestinal metagenomes of the red palm weevil (Rhynchophorus ferrugineus).</title>
        <authorList>
            <person name="Jia S."/>
            <person name="Zhang X."/>
            <person name="Zhang G."/>
            <person name="Yin A."/>
            <person name="Zhang S."/>
            <person name="Li F."/>
            <person name="Wang L."/>
            <person name="Zhao D."/>
            <person name="Yun Q."/>
            <person name="Tala"/>
            <person name="Wang J."/>
            <person name="Sun G."/>
            <person name="Baabdullah M."/>
            <person name="Yu X."/>
            <person name="Hu S."/>
            <person name="Al-Mssallem I.S."/>
            <person name="Yu J."/>
        </authorList>
    </citation>
    <scope>NUCLEOTIDE SEQUENCE</scope>
</reference>
<protein>
    <submittedName>
        <fullName evidence="1">CAZy families CE4 protein</fullName>
    </submittedName>
</protein>
<feature type="non-terminal residue" evidence="1">
    <location>
        <position position="1"/>
    </location>
</feature>
<organism evidence="1">
    <name type="scientific">uncultured Mycobacterium sp</name>
    <dbReference type="NCBI Taxonomy" id="171292"/>
    <lineage>
        <taxon>Bacteria</taxon>
        <taxon>Bacillati</taxon>
        <taxon>Actinomycetota</taxon>
        <taxon>Actinomycetes</taxon>
        <taxon>Mycobacteriales</taxon>
        <taxon>Mycobacteriaceae</taxon>
        <taxon>Mycobacterium</taxon>
        <taxon>environmental samples</taxon>
    </lineage>
</organism>
<sequence length="62" mass="6714">VADGRPWTRGRLPIGLHPHIMGVPHRIGEMEQMVADVLATPQAIAVTSSQVHDWYASQVAAS</sequence>
<dbReference type="EMBL" id="KF118660">
    <property type="protein sequence ID" value="AIA85922.1"/>
    <property type="molecule type" value="Genomic_DNA"/>
</dbReference>
<evidence type="ECO:0000313" key="1">
    <source>
        <dbReference type="EMBL" id="AIA85922.1"/>
    </source>
</evidence>
<name>A0A060BTF3_9MYCO</name>
<accession>A0A060BTF3</accession>